<name>A0A2I7QHU7_9CAUD</name>
<evidence type="ECO:0000313" key="2">
    <source>
        <dbReference type="Proteomes" id="UP000240536"/>
    </source>
</evidence>
<keyword evidence="2" id="KW-1185">Reference proteome</keyword>
<gene>
    <name evidence="1" type="ORF">Aphrodite1_0028</name>
</gene>
<reference evidence="2" key="1">
    <citation type="submission" date="2017-12" db="EMBL/GenBank/DDBJ databases">
        <title>Phage resistance in Vibrio sp. unravels a complex metabolic adaptation strategy.</title>
        <authorList>
            <person name="Skliros D."/>
            <person name="Kalatzis P.G."/>
            <person name="Katharios P."/>
            <person name="Flemetakis E."/>
        </authorList>
    </citation>
    <scope>NUCLEOTIDE SEQUENCE [LARGE SCALE GENOMIC DNA]</scope>
</reference>
<sequence length="394" mass="44672">MKDVRQMLINRMSEVHIRNAMETGDPAKIEQANTLFKDLLVSEVTISNIEEVGRGTQRYRADIDLSQRGGSVIKQYWSPANPTEALIELYETGEYSQNGDNVTKIRLSSKAVFLHYFNTHDLMTLTTTGYLSQTELETLFPFDPQDVRVQNFGDYINFDGPFISGRMIVRDGKEGILTGTHDPVDVRIWTEDENGDKEVVLDDMNYFPVGHNVDTKFRIYLEDSPDYQSGDTFTVSYTGDYRPLEKDTLTYQQGQPLEIPTDERMVPGQIIQFTITGKGGFSCMVSGVVVIAHAYTYTPDGRIDIEVTYPEVITGSLVFKGKPEQTWHVPEDDQPPGMYLYDRGRFVHFVPMDDTTLNDFELPLLEPGKYGMYFRSPGSYKNTFGGLLTVNAPE</sequence>
<dbReference type="EMBL" id="MG720308">
    <property type="protein sequence ID" value="AUR80970.1"/>
    <property type="molecule type" value="Genomic_DNA"/>
</dbReference>
<evidence type="ECO:0000313" key="1">
    <source>
        <dbReference type="EMBL" id="AUR80970.1"/>
    </source>
</evidence>
<proteinExistence type="predicted"/>
<accession>A0A2I7QHU7</accession>
<protein>
    <submittedName>
        <fullName evidence="1">Uncharacterized protein</fullName>
    </submittedName>
</protein>
<dbReference type="OrthoDB" id="30991at10239"/>
<dbReference type="Proteomes" id="UP000240536">
    <property type="component" value="Segment"/>
</dbReference>
<organism evidence="1 2">
    <name type="scientific">Vibrio phage Aphrodite1</name>
    <dbReference type="NCBI Taxonomy" id="2070057"/>
    <lineage>
        <taxon>Viruses</taxon>
        <taxon>Duplodnaviria</taxon>
        <taxon>Heunggongvirae</taxon>
        <taxon>Uroviricota</taxon>
        <taxon>Caudoviricetes</taxon>
        <taxon>Chimalliviridae</taxon>
        <taxon>Gorgonvirinae</taxon>
        <taxon>Aphroditevirus</taxon>
        <taxon>Aphroditevirus aphrodite1</taxon>
    </lineage>
</organism>